<gene>
    <name evidence="2" type="ORF">C4D60_Mb05t00670</name>
</gene>
<evidence type="ECO:0000313" key="3">
    <source>
        <dbReference type="Proteomes" id="UP000317650"/>
    </source>
</evidence>
<evidence type="ECO:0000256" key="1">
    <source>
        <dbReference type="SAM" id="MobiDB-lite"/>
    </source>
</evidence>
<dbReference type="Proteomes" id="UP000317650">
    <property type="component" value="Chromosome 5"/>
</dbReference>
<keyword evidence="3" id="KW-1185">Reference proteome</keyword>
<dbReference type="AlphaFoldDB" id="A0A4S8JSS4"/>
<feature type="compositionally biased region" description="Acidic residues" evidence="1">
    <location>
        <begin position="76"/>
        <end position="88"/>
    </location>
</feature>
<reference evidence="2 3" key="1">
    <citation type="journal article" date="2019" name="Nat. Plants">
        <title>Genome sequencing of Musa balbisiana reveals subgenome evolution and function divergence in polyploid bananas.</title>
        <authorList>
            <person name="Yao X."/>
        </authorList>
    </citation>
    <scope>NUCLEOTIDE SEQUENCE [LARGE SCALE GENOMIC DNA]</scope>
    <source>
        <strain evidence="3">cv. DH-PKW</strain>
        <tissue evidence="2">Leaves</tissue>
    </source>
</reference>
<evidence type="ECO:0000313" key="2">
    <source>
        <dbReference type="EMBL" id="THU65153.1"/>
    </source>
</evidence>
<feature type="region of interest" description="Disordered" evidence="1">
    <location>
        <begin position="50"/>
        <end position="145"/>
    </location>
</feature>
<protein>
    <submittedName>
        <fullName evidence="2">Uncharacterized protein</fullName>
    </submittedName>
</protein>
<feature type="compositionally biased region" description="Basic residues" evidence="1">
    <location>
        <begin position="94"/>
        <end position="106"/>
    </location>
</feature>
<proteinExistence type="predicted"/>
<dbReference type="EMBL" id="PYDT01000003">
    <property type="protein sequence ID" value="THU65153.1"/>
    <property type="molecule type" value="Genomic_DNA"/>
</dbReference>
<accession>A0A4S8JSS4</accession>
<feature type="compositionally biased region" description="Polar residues" evidence="1">
    <location>
        <begin position="136"/>
        <end position="145"/>
    </location>
</feature>
<name>A0A4S8JSS4_MUSBA</name>
<organism evidence="2 3">
    <name type="scientific">Musa balbisiana</name>
    <name type="common">Banana</name>
    <dbReference type="NCBI Taxonomy" id="52838"/>
    <lineage>
        <taxon>Eukaryota</taxon>
        <taxon>Viridiplantae</taxon>
        <taxon>Streptophyta</taxon>
        <taxon>Embryophyta</taxon>
        <taxon>Tracheophyta</taxon>
        <taxon>Spermatophyta</taxon>
        <taxon>Magnoliopsida</taxon>
        <taxon>Liliopsida</taxon>
        <taxon>Zingiberales</taxon>
        <taxon>Musaceae</taxon>
        <taxon>Musa</taxon>
    </lineage>
</organism>
<comment type="caution">
    <text evidence="2">The sequence shown here is derived from an EMBL/GenBank/DDBJ whole genome shotgun (WGS) entry which is preliminary data.</text>
</comment>
<sequence>MKHCSTFRPVAGDPRTGMLSDRYVSPVPDSTIRNCIPWFLALIPYHPSSPPYSPFRRGGSKDGDSPFGARNLRCYDEEEKEGEEEEAVEEQKRKKEKGRRKKRRRSAAATVAASKWKRQRQRGNGKGSGIMLIPANLSNHLAQRT</sequence>